<dbReference type="EMBL" id="CAJOBC010003976">
    <property type="protein sequence ID" value="CAF3809267.1"/>
    <property type="molecule type" value="Genomic_DNA"/>
</dbReference>
<evidence type="ECO:0000256" key="1">
    <source>
        <dbReference type="SAM" id="Coils"/>
    </source>
</evidence>
<feature type="non-terminal residue" evidence="5">
    <location>
        <position position="1"/>
    </location>
</feature>
<dbReference type="InterPro" id="IPR026983">
    <property type="entry name" value="DHC"/>
</dbReference>
<dbReference type="GO" id="GO:0045505">
    <property type="term" value="F:dynein intermediate chain binding"/>
    <property type="evidence" value="ECO:0007669"/>
    <property type="project" value="InterPro"/>
</dbReference>
<dbReference type="InterPro" id="IPR056759">
    <property type="entry name" value="DYH2-5-8_CC"/>
</dbReference>
<dbReference type="Proteomes" id="UP000663829">
    <property type="component" value="Unassembled WGS sequence"/>
</dbReference>
<feature type="compositionally biased region" description="Acidic residues" evidence="2">
    <location>
        <begin position="565"/>
        <end position="589"/>
    </location>
</feature>
<keyword evidence="1" id="KW-0175">Coiled coil</keyword>
<organism evidence="5 7">
    <name type="scientific">Didymodactylos carnosus</name>
    <dbReference type="NCBI Taxonomy" id="1234261"/>
    <lineage>
        <taxon>Eukaryota</taxon>
        <taxon>Metazoa</taxon>
        <taxon>Spiralia</taxon>
        <taxon>Gnathifera</taxon>
        <taxon>Rotifera</taxon>
        <taxon>Eurotatoria</taxon>
        <taxon>Bdelloidea</taxon>
        <taxon>Philodinida</taxon>
        <taxon>Philodinidae</taxon>
        <taxon>Didymodactylos</taxon>
    </lineage>
</organism>
<dbReference type="GO" id="GO:0007018">
    <property type="term" value="P:microtubule-based movement"/>
    <property type="evidence" value="ECO:0007669"/>
    <property type="project" value="InterPro"/>
</dbReference>
<dbReference type="GO" id="GO:0051959">
    <property type="term" value="F:dynein light intermediate chain binding"/>
    <property type="evidence" value="ECO:0007669"/>
    <property type="project" value="InterPro"/>
</dbReference>
<reference evidence="5" key="1">
    <citation type="submission" date="2021-02" db="EMBL/GenBank/DDBJ databases">
        <authorList>
            <person name="Nowell W R."/>
        </authorList>
    </citation>
    <scope>NUCLEOTIDE SEQUENCE</scope>
</reference>
<dbReference type="Proteomes" id="UP000681722">
    <property type="component" value="Unassembled WGS sequence"/>
</dbReference>
<name>A0A814JKV3_9BILA</name>
<sequence length="1495" mass="173880">MDERHWWIAEKVEQTFCIDKTLDAQFTEQYFRRTDVLDKINSFLFAKGSNKLFFYTTKDHLNDKQISCTQTIINEYDFISEPLDNLIILFFLRSDTSSDATTTQIGNDIYCGEIKNASQITSLLYSQTLLPLFKQQLNNNIDQAHSIVKTTIINNMEKHIDAINTTCHLLQKDKNLFLKRADPEVLSSLKQSRWTADSPIIKYCENLVLTWITSIEAVLSDIYGDDAIHPSLGPLSEIDRWNRKQRLITNLLEQLKSKECKSVIGALITSKSKVIRKWKTIDSSITDAQNECRDKTKFLESIRRYLENLQEDAHPQHCAVAVLPSLCDAMRTVESVSRYYARQGYLGLIFAKITNQLVKICKKHIEDGTKQFENDDELWKILFFEIDNGQIDEMKENFHLDKKDVKRFKEMSKTAIMESSKQSRESVYKRIKNCLLLQACYKETFRNLRDALGGSQMLNTTFSATSSSTFSGTNSVNARNEQSQLRYHPHNAVGILMSEDDTIFKNLDDFCKRLEQALDMTVTLNQFSQLKVSTIRLPKPKREDFTTAETLIQRNIKTTKTDQQMNDDDNDQQENISDEGIDEGSDETDSYTMSYLNTSSVSKEDLELMKAYYDESAGMSTSPTLTAFIADGVDRLKLNLNATTSTQQFLSVDTKDDQTKFDTIYKNFQIVTKELENLISAYINVIFSKQKRTQEGLFILSSFEPVCERNHLRSIIHDSYVNLFINFENDLQDTRTAFETCKENPPIPRNAPPVPGAIAWLRTLLKKIEDSMNVFKVNKYIMSLGNFPLVSKLYNRTAKTLLVYEQLLLEKWKEKIDLWKEHLNANLLYIDLDTKQIHINANTQLFSIFDEVKWFQRLEVDIPKAGLLCMQKEQTFKHYKSLLEDTLYRFKDLQSRIFEPFYNLFLKQIKDYHLAIEPGLRTLTWSSLNIDAYIANVHRALDRFEQTIDNVNKLIEERIDYVLDNDLLNCTLFNIDYIKSKIWLPGEFLSTMKIHIQNEATLIGKKLYDVQRTFSDVEDILKLTNKNTSRSRTPSTRRTTTTTTATPTTLTTQSTTVNPAIQEFIKYYKKKITLTIQRIIDNTLKLYIELATVNETKYLIDETKMIRYLFEGQETEDMEVDTNRIRVSCTMQYAIPEIIIEPNLYYCQKCICDVATIIIDSEKLMSEVSGLTVESGKQSPATKINDEKLQLMFERLQHIENDVTTIASTCIKHIRTFDFLWHDDLQLTFQSLVEEEKDDNSSTIIPLTSVERRQVLQTELERLVNTEQLIDIIPGQIQIGCVCIQTLPIINSLRTFAFSWKTQYSKLLHSYAKQELLQVIEYRQAVQLRFKDDVSTLEQLNDALTLLEELAEMENKIDQIYLPIENTYSLLEKYRIRIPRQELEECKQLREKWSELMFNASRVRQQLLQERRQQLEQELDKQVKSFVVEVIRFRNSFDVSGPSVPGIDPLEAAKRLKEFQINYSFMHKRKQTLNSISTLFSLQPKQFPELDKTGE</sequence>
<comment type="caution">
    <text evidence="5">The sequence shown here is derived from an EMBL/GenBank/DDBJ whole genome shotgun (WGS) entry which is preliminary data.</text>
</comment>
<evidence type="ECO:0000259" key="4">
    <source>
        <dbReference type="Pfam" id="PF25007"/>
    </source>
</evidence>
<dbReference type="PANTHER" id="PTHR46532">
    <property type="entry name" value="MALE FERTILITY FACTOR KL5"/>
    <property type="match status" value="1"/>
</dbReference>
<keyword evidence="7" id="KW-1185">Reference proteome</keyword>
<proteinExistence type="predicted"/>
<feature type="domain" description="Dynein heavy chain tail" evidence="3">
    <location>
        <begin position="413"/>
        <end position="933"/>
    </location>
</feature>
<dbReference type="PANTHER" id="PTHR46532:SF13">
    <property type="entry name" value="CYTOPLASMIC DYNEIN 1 HEAVY CHAIN 1"/>
    <property type="match status" value="1"/>
</dbReference>
<accession>A0A814JKV3</accession>
<evidence type="ECO:0000259" key="3">
    <source>
        <dbReference type="Pfam" id="PF08385"/>
    </source>
</evidence>
<dbReference type="Pfam" id="PF08385">
    <property type="entry name" value="DHC_N1"/>
    <property type="match status" value="2"/>
</dbReference>
<evidence type="ECO:0000313" key="7">
    <source>
        <dbReference type="Proteomes" id="UP000663829"/>
    </source>
</evidence>
<dbReference type="OrthoDB" id="286107at2759"/>
<feature type="coiled-coil region" evidence="1">
    <location>
        <begin position="1398"/>
        <end position="1425"/>
    </location>
</feature>
<evidence type="ECO:0008006" key="8">
    <source>
        <dbReference type="Google" id="ProtNLM"/>
    </source>
</evidence>
<dbReference type="Pfam" id="PF25007">
    <property type="entry name" value="DYH2-5-8_CC"/>
    <property type="match status" value="1"/>
</dbReference>
<dbReference type="InterPro" id="IPR013594">
    <property type="entry name" value="Dynein_heavy_tail"/>
</dbReference>
<feature type="compositionally biased region" description="Low complexity" evidence="2">
    <location>
        <begin position="1028"/>
        <end position="1046"/>
    </location>
</feature>
<feature type="region of interest" description="Disordered" evidence="2">
    <location>
        <begin position="556"/>
        <end position="590"/>
    </location>
</feature>
<evidence type="ECO:0000256" key="2">
    <source>
        <dbReference type="SAM" id="MobiDB-lite"/>
    </source>
</evidence>
<dbReference type="GO" id="GO:0005858">
    <property type="term" value="C:axonemal dynein complex"/>
    <property type="evidence" value="ECO:0007669"/>
    <property type="project" value="TreeGrafter"/>
</dbReference>
<feature type="domain" description="Dynein heavy chain tail" evidence="3">
    <location>
        <begin position="204"/>
        <end position="368"/>
    </location>
</feature>
<feature type="domain" description="Dynein axonemal heavy chain 2/5/8 coiled-coil" evidence="4">
    <location>
        <begin position="1304"/>
        <end position="1401"/>
    </location>
</feature>
<evidence type="ECO:0000313" key="5">
    <source>
        <dbReference type="EMBL" id="CAF1038865.1"/>
    </source>
</evidence>
<gene>
    <name evidence="5" type="ORF">GPM918_LOCUS15672</name>
    <name evidence="6" type="ORF">SRO942_LOCUS15672</name>
</gene>
<dbReference type="EMBL" id="CAJNOQ010003976">
    <property type="protein sequence ID" value="CAF1038865.1"/>
    <property type="molecule type" value="Genomic_DNA"/>
</dbReference>
<evidence type="ECO:0000313" key="6">
    <source>
        <dbReference type="EMBL" id="CAF3809267.1"/>
    </source>
</evidence>
<protein>
    <recommendedName>
        <fullName evidence="8">Dynein heavy chain</fullName>
    </recommendedName>
</protein>
<feature type="region of interest" description="Disordered" evidence="2">
    <location>
        <begin position="1025"/>
        <end position="1046"/>
    </location>
</feature>